<dbReference type="InterPro" id="IPR001343">
    <property type="entry name" value="Hemolysn_Ca-bd"/>
</dbReference>
<dbReference type="Gene3D" id="2.150.10.10">
    <property type="entry name" value="Serralysin-like metalloprotease, C-terminal"/>
    <property type="match status" value="1"/>
</dbReference>
<gene>
    <name evidence="1" type="ORF">AABB31_20380</name>
</gene>
<dbReference type="GO" id="GO:0005509">
    <property type="term" value="F:calcium ion binding"/>
    <property type="evidence" value="ECO:0007669"/>
    <property type="project" value="InterPro"/>
</dbReference>
<protein>
    <recommendedName>
        <fullName evidence="3">Calcium-binding protein</fullName>
    </recommendedName>
</protein>
<dbReference type="RefSeq" id="WP_342076589.1">
    <property type="nucleotide sequence ID" value="NZ_CP151767.2"/>
</dbReference>
<dbReference type="InterPro" id="IPR011049">
    <property type="entry name" value="Serralysin-like_metalloprot_C"/>
</dbReference>
<dbReference type="Proteomes" id="UP001470809">
    <property type="component" value="Chromosome"/>
</dbReference>
<dbReference type="SUPFAM" id="SSF51120">
    <property type="entry name" value="beta-Roll"/>
    <property type="match status" value="1"/>
</dbReference>
<name>A0AAN0MK80_9RHOB</name>
<sequence length="146" mass="15530">MATAVAVFTGEQFSEAVKEALIRLVTKNVLPRDVVDEVLDKVANVDFADLAPVQNDAGVDLQLSDGVIRLADPGPADANGRIILTGTDRDDTLIDNNGSNLLQGGSGSDLFLVAQGNDTVDGGDGEDFVLFNDKIANFRFTYRMAN</sequence>
<dbReference type="AlphaFoldDB" id="A0AAN0MK80"/>
<evidence type="ECO:0000313" key="1">
    <source>
        <dbReference type="EMBL" id="WZU67278.1"/>
    </source>
</evidence>
<evidence type="ECO:0008006" key="3">
    <source>
        <dbReference type="Google" id="ProtNLM"/>
    </source>
</evidence>
<proteinExistence type="predicted"/>
<evidence type="ECO:0000313" key="2">
    <source>
        <dbReference type="Proteomes" id="UP001470809"/>
    </source>
</evidence>
<dbReference type="Pfam" id="PF00353">
    <property type="entry name" value="HemolysinCabind"/>
    <property type="match status" value="1"/>
</dbReference>
<dbReference type="KEGG" id="yrh:AABB31_20380"/>
<keyword evidence="2" id="KW-1185">Reference proteome</keyword>
<accession>A0AAN0MK80</accession>
<organism evidence="1 2">
    <name type="scientific">Yoonia rhodophyticola</name>
    <dbReference type="NCBI Taxonomy" id="3137370"/>
    <lineage>
        <taxon>Bacteria</taxon>
        <taxon>Pseudomonadati</taxon>
        <taxon>Pseudomonadota</taxon>
        <taxon>Alphaproteobacteria</taxon>
        <taxon>Rhodobacterales</taxon>
        <taxon>Paracoccaceae</taxon>
        <taxon>Yoonia</taxon>
    </lineage>
</organism>
<dbReference type="EMBL" id="CP151767">
    <property type="protein sequence ID" value="WZU67278.1"/>
    <property type="molecule type" value="Genomic_DNA"/>
</dbReference>
<reference evidence="1" key="1">
    <citation type="submission" date="2024-08" db="EMBL/GenBank/DDBJ databases">
        <title>Phylogenomic analyses of a clade within the roseobacter group suggest taxonomic reassignments of species of the genera Aestuariivita, Citreicella, Loktanella, Nautella, Pelagibaca, Ruegeria, Thalassobius, Thiobacimonas and Tropicibacter, and the proposal o.</title>
        <authorList>
            <person name="Jeon C.O."/>
        </authorList>
    </citation>
    <scope>NUCLEOTIDE SEQUENCE</scope>
    <source>
        <strain evidence="1">SS1-5</strain>
    </source>
</reference>